<evidence type="ECO:0000313" key="1">
    <source>
        <dbReference type="EMBL" id="CAE4626426.1"/>
    </source>
</evidence>
<proteinExistence type="predicted"/>
<sequence length="136" mass="14883">MAGAFVVLKHDTLLSSNASRNVDSAHKVNSGAVTDTGEYDNFLRVAPKDVPKVKPKHYPRKTSAHSTFSFSGAAATSKKVTKNTKRKLPLTLVLPRKILSENTMISNKNAHFNSDCCQYSQRIVGAISSQCCYFSC</sequence>
<name>A0A7S4RVN5_9STRA</name>
<gene>
    <name evidence="1" type="ORF">DBRI00130_LOCUS24993</name>
</gene>
<dbReference type="AlphaFoldDB" id="A0A7S4RVN5"/>
<dbReference type="EMBL" id="HBNS01031898">
    <property type="protein sequence ID" value="CAE4626426.1"/>
    <property type="molecule type" value="Transcribed_RNA"/>
</dbReference>
<reference evidence="1" key="1">
    <citation type="submission" date="2021-01" db="EMBL/GenBank/DDBJ databases">
        <authorList>
            <person name="Corre E."/>
            <person name="Pelletier E."/>
            <person name="Niang G."/>
            <person name="Scheremetjew M."/>
            <person name="Finn R."/>
            <person name="Kale V."/>
            <person name="Holt S."/>
            <person name="Cochrane G."/>
            <person name="Meng A."/>
            <person name="Brown T."/>
            <person name="Cohen L."/>
        </authorList>
    </citation>
    <scope>NUCLEOTIDE SEQUENCE</scope>
    <source>
        <strain evidence="1">GSO104</strain>
    </source>
</reference>
<protein>
    <submittedName>
        <fullName evidence="1">Uncharacterized protein</fullName>
    </submittedName>
</protein>
<organism evidence="1">
    <name type="scientific">Ditylum brightwellii</name>
    <dbReference type="NCBI Taxonomy" id="49249"/>
    <lineage>
        <taxon>Eukaryota</taxon>
        <taxon>Sar</taxon>
        <taxon>Stramenopiles</taxon>
        <taxon>Ochrophyta</taxon>
        <taxon>Bacillariophyta</taxon>
        <taxon>Mediophyceae</taxon>
        <taxon>Lithodesmiophycidae</taxon>
        <taxon>Lithodesmiales</taxon>
        <taxon>Lithodesmiaceae</taxon>
        <taxon>Ditylum</taxon>
    </lineage>
</organism>
<accession>A0A7S4RVN5</accession>